<accession>A0ABR8J9T0</accession>
<comment type="caution">
    <text evidence="1">The sequence shown here is derived from an EMBL/GenBank/DDBJ whole genome shotgun (WGS) entry which is preliminary data.</text>
</comment>
<dbReference type="RefSeq" id="WP_190909210.1">
    <property type="nucleotide sequence ID" value="NZ_JACJTQ010000079.1"/>
</dbReference>
<gene>
    <name evidence="1" type="ORF">H6G68_25870</name>
</gene>
<dbReference type="EMBL" id="JACJTQ010000079">
    <property type="protein sequence ID" value="MBD2695117.1"/>
    <property type="molecule type" value="Genomic_DNA"/>
</dbReference>
<sequence>MSEHQPNNYKNEVVLTMIEHIQQFIEQPNSVFGNMPICPFVNKFRREGKILFKVETFHYTKEFSLDSKVLDLITEFKKDNCYEVMMVIHPNKLALSLDAMKDFTQDLNDFIAPLGLIAFSGHPLDNFNIDGVYTRRDPFINFTLQEIEKVNLYADILKSTAYYERWSLENIEYIQR</sequence>
<evidence type="ECO:0000313" key="1">
    <source>
        <dbReference type="EMBL" id="MBD2695117.1"/>
    </source>
</evidence>
<reference evidence="1 2" key="1">
    <citation type="journal article" date="2020" name="ISME J.">
        <title>Comparative genomics reveals insights into cyanobacterial evolution and habitat adaptation.</title>
        <authorList>
            <person name="Chen M.Y."/>
            <person name="Teng W.K."/>
            <person name="Zhao L."/>
            <person name="Hu C.X."/>
            <person name="Zhou Y.K."/>
            <person name="Han B.P."/>
            <person name="Song L.R."/>
            <person name="Shu W.S."/>
        </authorList>
    </citation>
    <scope>NUCLEOTIDE SEQUENCE [LARGE SCALE GENOMIC DNA]</scope>
    <source>
        <strain evidence="1 2">FACHB-362</strain>
    </source>
</reference>
<protein>
    <recommendedName>
        <fullName evidence="3">DUF1415 domain-containing protein</fullName>
    </recommendedName>
</protein>
<organism evidence="1 2">
    <name type="scientific">Anabaena catenula FACHB-362</name>
    <dbReference type="NCBI Taxonomy" id="2692877"/>
    <lineage>
        <taxon>Bacteria</taxon>
        <taxon>Bacillati</taxon>
        <taxon>Cyanobacteriota</taxon>
        <taxon>Cyanophyceae</taxon>
        <taxon>Nostocales</taxon>
        <taxon>Nostocaceae</taxon>
        <taxon>Anabaena</taxon>
    </lineage>
</organism>
<evidence type="ECO:0008006" key="3">
    <source>
        <dbReference type="Google" id="ProtNLM"/>
    </source>
</evidence>
<keyword evidence="2" id="KW-1185">Reference proteome</keyword>
<dbReference type="Proteomes" id="UP000660381">
    <property type="component" value="Unassembled WGS sequence"/>
</dbReference>
<evidence type="ECO:0000313" key="2">
    <source>
        <dbReference type="Proteomes" id="UP000660381"/>
    </source>
</evidence>
<name>A0ABR8J9T0_9NOST</name>
<proteinExistence type="predicted"/>